<dbReference type="AlphaFoldDB" id="A0A2N6N8Y5"/>
<dbReference type="InterPro" id="IPR056143">
    <property type="entry name" value="DUF7726"/>
</dbReference>
<gene>
    <name evidence="2" type="ORF">BM221_010474</name>
</gene>
<comment type="caution">
    <text evidence="2">The sequence shown here is derived from an EMBL/GenBank/DDBJ whole genome shotgun (WGS) entry which is preliminary data.</text>
</comment>
<name>A0A2N6N8Y5_BEABA</name>
<evidence type="ECO:0000313" key="2">
    <source>
        <dbReference type="EMBL" id="PMB63732.1"/>
    </source>
</evidence>
<dbReference type="Proteomes" id="UP000235728">
    <property type="component" value="Unassembled WGS sequence"/>
</dbReference>
<dbReference type="Pfam" id="PF24852">
    <property type="entry name" value="DUF7726"/>
    <property type="match status" value="1"/>
</dbReference>
<sequence length="61" mass="6775">MGANSTDNDGYLPVFDTCDVVRRKIRNFLNQFALSKTAFLKTVSKSIALIFKSGNSTASWQ</sequence>
<protein>
    <recommendedName>
        <fullName evidence="1">DUF7726 domain-containing protein</fullName>
    </recommendedName>
</protein>
<feature type="domain" description="DUF7726" evidence="1">
    <location>
        <begin position="13"/>
        <end position="44"/>
    </location>
</feature>
<proteinExistence type="predicted"/>
<organism evidence="2 3">
    <name type="scientific">Beauveria bassiana</name>
    <name type="common">White muscardine disease fungus</name>
    <name type="synonym">Tritirachium shiotae</name>
    <dbReference type="NCBI Taxonomy" id="176275"/>
    <lineage>
        <taxon>Eukaryota</taxon>
        <taxon>Fungi</taxon>
        <taxon>Dikarya</taxon>
        <taxon>Ascomycota</taxon>
        <taxon>Pezizomycotina</taxon>
        <taxon>Sordariomycetes</taxon>
        <taxon>Hypocreomycetidae</taxon>
        <taxon>Hypocreales</taxon>
        <taxon>Cordycipitaceae</taxon>
        <taxon>Beauveria</taxon>
    </lineage>
</organism>
<dbReference type="EMBL" id="MRVG01000017">
    <property type="protein sequence ID" value="PMB63732.1"/>
    <property type="molecule type" value="Genomic_DNA"/>
</dbReference>
<accession>A0A2N6N8Y5</accession>
<evidence type="ECO:0000313" key="3">
    <source>
        <dbReference type="Proteomes" id="UP000235728"/>
    </source>
</evidence>
<evidence type="ECO:0000259" key="1">
    <source>
        <dbReference type="Pfam" id="PF24852"/>
    </source>
</evidence>
<reference evidence="2 3" key="1">
    <citation type="journal article" date="2016" name="Appl. Microbiol. Biotechnol.">
        <title>Characterization of T-DNA insertion mutants with decreased virulence in the entomopathogenic fungus Beauveria bassiana JEF-007.</title>
        <authorList>
            <person name="Kim S."/>
            <person name="Lee S.J."/>
            <person name="Nai Y.S."/>
            <person name="Yu J.S."/>
            <person name="Lee M.R."/>
            <person name="Yang Y.T."/>
            <person name="Kim J.S."/>
        </authorList>
    </citation>
    <scope>NUCLEOTIDE SEQUENCE [LARGE SCALE GENOMIC DNA]</scope>
    <source>
        <strain evidence="2 3">JEF-007</strain>
    </source>
</reference>